<dbReference type="EMBL" id="CAJJDN010000017">
    <property type="protein sequence ID" value="CAD8062707.1"/>
    <property type="molecule type" value="Genomic_DNA"/>
</dbReference>
<reference evidence="1" key="1">
    <citation type="submission" date="2021-01" db="EMBL/GenBank/DDBJ databases">
        <authorList>
            <consortium name="Genoscope - CEA"/>
            <person name="William W."/>
        </authorList>
    </citation>
    <scope>NUCLEOTIDE SEQUENCE</scope>
</reference>
<gene>
    <name evidence="1" type="ORF">PSON_ATCC_30995.1.T0170004</name>
</gene>
<evidence type="ECO:0000313" key="2">
    <source>
        <dbReference type="Proteomes" id="UP000692954"/>
    </source>
</evidence>
<protein>
    <submittedName>
        <fullName evidence="1">Uncharacterized protein</fullName>
    </submittedName>
</protein>
<sequence>MINDSKIDTQILQKSTFLRSRDLVEGLYTGRFIQKASLKAENRSESC</sequence>
<comment type="caution">
    <text evidence="1">The sequence shown here is derived from an EMBL/GenBank/DDBJ whole genome shotgun (WGS) entry which is preliminary data.</text>
</comment>
<organism evidence="1 2">
    <name type="scientific">Paramecium sonneborni</name>
    <dbReference type="NCBI Taxonomy" id="65129"/>
    <lineage>
        <taxon>Eukaryota</taxon>
        <taxon>Sar</taxon>
        <taxon>Alveolata</taxon>
        <taxon>Ciliophora</taxon>
        <taxon>Intramacronucleata</taxon>
        <taxon>Oligohymenophorea</taxon>
        <taxon>Peniculida</taxon>
        <taxon>Parameciidae</taxon>
        <taxon>Paramecium</taxon>
    </lineage>
</organism>
<dbReference type="AlphaFoldDB" id="A0A8S1L5F5"/>
<evidence type="ECO:0000313" key="1">
    <source>
        <dbReference type="EMBL" id="CAD8062707.1"/>
    </source>
</evidence>
<proteinExistence type="predicted"/>
<name>A0A8S1L5F5_9CILI</name>
<dbReference type="Proteomes" id="UP000692954">
    <property type="component" value="Unassembled WGS sequence"/>
</dbReference>
<accession>A0A8S1L5F5</accession>
<keyword evidence="2" id="KW-1185">Reference proteome</keyword>